<gene>
    <name evidence="2" type="ORF">E6Q11_05525</name>
</gene>
<organism evidence="2 3">
    <name type="scientific">Candidatus Dojkabacteria bacterium</name>
    <dbReference type="NCBI Taxonomy" id="2099670"/>
    <lineage>
        <taxon>Bacteria</taxon>
        <taxon>Candidatus Dojkabacteria</taxon>
    </lineage>
</organism>
<keyword evidence="1" id="KW-1133">Transmembrane helix</keyword>
<dbReference type="EMBL" id="SSDS01000086">
    <property type="protein sequence ID" value="TXG76042.1"/>
    <property type="molecule type" value="Genomic_DNA"/>
</dbReference>
<keyword evidence="1" id="KW-0812">Transmembrane</keyword>
<proteinExistence type="predicted"/>
<comment type="caution">
    <text evidence="2">The sequence shown here is derived from an EMBL/GenBank/DDBJ whole genome shotgun (WGS) entry which is preliminary data.</text>
</comment>
<evidence type="ECO:0000313" key="3">
    <source>
        <dbReference type="Proteomes" id="UP000321026"/>
    </source>
</evidence>
<feature type="transmembrane region" description="Helical" evidence="1">
    <location>
        <begin position="88"/>
        <end position="109"/>
    </location>
</feature>
<dbReference type="Proteomes" id="UP000321026">
    <property type="component" value="Unassembled WGS sequence"/>
</dbReference>
<sequence>MKKIIFAALFGMQIYASYGSELNEPNPYSETNKGTFQSEIGSFDKKAKKFSQRMSILIENNKLPFGYLLGLGGCIAAKKTAKNLFSKIVLPVVYWNIIHTAFISSLYIFNKENPRKFEDFKRLLNPLRPTSLTERESILCREIFCYPVLHTIKTLFDSNEEVIQDKKTQILNIIKQDLPYALTIGLGICTPYLYSKLKKQLLKALLTYILGHELFLISGLVFQGNTDSETYKGFLKDHLNPTAEIEIANTVFKISPLLHFFYDLANTLVPTLSEQFLNAVRSLNEEKNKKAFLEIVNKIKKSEKEEDTGNLFCNLENVFLSSKGNLSEIEEIKHLVKIIEKNPDFKNFLKEKEQSIEEIKTFMSTIESTAQEAKINDQISERISKLNPSLFIEE</sequence>
<accession>A0A5C7J538</accession>
<reference evidence="2 3" key="1">
    <citation type="submission" date="2018-09" db="EMBL/GenBank/DDBJ databases">
        <title>Metagenome Assembled Genomes from an Advanced Water Purification Facility.</title>
        <authorList>
            <person name="Stamps B.W."/>
            <person name="Spear J.R."/>
        </authorList>
    </citation>
    <scope>NUCLEOTIDE SEQUENCE [LARGE SCALE GENOMIC DNA]</scope>
    <source>
        <strain evidence="2">Bin_63_2</strain>
    </source>
</reference>
<evidence type="ECO:0000256" key="1">
    <source>
        <dbReference type="SAM" id="Phobius"/>
    </source>
</evidence>
<dbReference type="AlphaFoldDB" id="A0A5C7J538"/>
<protein>
    <submittedName>
        <fullName evidence="2">Uncharacterized protein</fullName>
    </submittedName>
</protein>
<name>A0A5C7J538_9BACT</name>
<evidence type="ECO:0000313" key="2">
    <source>
        <dbReference type="EMBL" id="TXG76042.1"/>
    </source>
</evidence>
<keyword evidence="1" id="KW-0472">Membrane</keyword>